<proteinExistence type="predicted"/>
<dbReference type="Proteomes" id="UP000015530">
    <property type="component" value="Unassembled WGS sequence"/>
</dbReference>
<gene>
    <name evidence="1" type="ORF">CGLO_18170</name>
</gene>
<accession>T0KV60</accession>
<reference evidence="2" key="1">
    <citation type="journal article" date="2013" name="Mol. Plant Microbe Interact.">
        <title>Global aspects of pacC regulation of pathogenicity genes in Colletotrichum gloeosporioides as revealed by transcriptome analysis.</title>
        <authorList>
            <person name="Alkan N."/>
            <person name="Meng X."/>
            <person name="Friedlander G."/>
            <person name="Reuveni E."/>
            <person name="Sukno S."/>
            <person name="Sherman A."/>
            <person name="Thon M."/>
            <person name="Fluhr R."/>
            <person name="Prusky D."/>
        </authorList>
    </citation>
    <scope>NUCLEOTIDE SEQUENCE [LARGE SCALE GENOMIC DNA]</scope>
    <source>
        <strain evidence="2">Cg-14</strain>
    </source>
</reference>
<protein>
    <submittedName>
        <fullName evidence="1">Uncharacterized protein</fullName>
    </submittedName>
</protein>
<name>T0KV60_COLGC</name>
<dbReference type="EMBL" id="AMYD01004403">
    <property type="protein sequence ID" value="EQB43206.1"/>
    <property type="molecule type" value="Genomic_DNA"/>
</dbReference>
<dbReference type="AlphaFoldDB" id="T0KV60"/>
<dbReference type="HOGENOM" id="CLU_3320012_0_0_1"/>
<comment type="caution">
    <text evidence="1">The sequence shown here is derived from an EMBL/GenBank/DDBJ whole genome shotgun (WGS) entry which is preliminary data.</text>
</comment>
<organism evidence="1 2">
    <name type="scientific">Colletotrichum gloeosporioides (strain Cg-14)</name>
    <name type="common">Anthracnose fungus</name>
    <name type="synonym">Glomerella cingulata</name>
    <dbReference type="NCBI Taxonomy" id="1237896"/>
    <lineage>
        <taxon>Eukaryota</taxon>
        <taxon>Fungi</taxon>
        <taxon>Dikarya</taxon>
        <taxon>Ascomycota</taxon>
        <taxon>Pezizomycotina</taxon>
        <taxon>Sordariomycetes</taxon>
        <taxon>Hypocreomycetidae</taxon>
        <taxon>Glomerellales</taxon>
        <taxon>Glomerellaceae</taxon>
        <taxon>Colletotrichum</taxon>
        <taxon>Colletotrichum gloeosporioides species complex</taxon>
    </lineage>
</organism>
<evidence type="ECO:0000313" key="1">
    <source>
        <dbReference type="EMBL" id="EQB43206.1"/>
    </source>
</evidence>
<evidence type="ECO:0000313" key="2">
    <source>
        <dbReference type="Proteomes" id="UP000015530"/>
    </source>
</evidence>
<sequence length="39" mass="4230">MKIFTLAAAIQEGVYQGNDKYQSGTYKVGGGLGFFVRLT</sequence>